<feature type="compositionally biased region" description="Basic and acidic residues" evidence="1">
    <location>
        <begin position="59"/>
        <end position="74"/>
    </location>
</feature>
<evidence type="ECO:0000256" key="1">
    <source>
        <dbReference type="SAM" id="MobiDB-lite"/>
    </source>
</evidence>
<gene>
    <name evidence="2" type="ORF">PGLA1383_LOCUS58073</name>
</gene>
<organism evidence="2 3">
    <name type="scientific">Polarella glacialis</name>
    <name type="common">Dinoflagellate</name>
    <dbReference type="NCBI Taxonomy" id="89957"/>
    <lineage>
        <taxon>Eukaryota</taxon>
        <taxon>Sar</taxon>
        <taxon>Alveolata</taxon>
        <taxon>Dinophyceae</taxon>
        <taxon>Suessiales</taxon>
        <taxon>Suessiaceae</taxon>
        <taxon>Polarella</taxon>
    </lineage>
</organism>
<dbReference type="EMBL" id="CAJNNV010033428">
    <property type="protein sequence ID" value="CAE8643771.1"/>
    <property type="molecule type" value="Genomic_DNA"/>
</dbReference>
<proteinExistence type="predicted"/>
<evidence type="ECO:0000313" key="2">
    <source>
        <dbReference type="EMBL" id="CAE8643771.1"/>
    </source>
</evidence>
<feature type="compositionally biased region" description="Acidic residues" evidence="1">
    <location>
        <begin position="12"/>
        <end position="21"/>
    </location>
</feature>
<dbReference type="Proteomes" id="UP000654075">
    <property type="component" value="Unassembled WGS sequence"/>
</dbReference>
<feature type="region of interest" description="Disordered" evidence="1">
    <location>
        <begin position="1"/>
        <end position="102"/>
    </location>
</feature>
<comment type="caution">
    <text evidence="2">The sequence shown here is derived from an EMBL/GenBank/DDBJ whole genome shotgun (WGS) entry which is preliminary data.</text>
</comment>
<sequence length="102" mass="11408">MSLITQEKIESDGDSYGDEAEDGRSLEQLQGVREESEDSERALEEMEEMEEMEDLVGSDEERLRQEFSRPKVEEGTDEGEDKVEDTLSEVLTGQPTPPAAPA</sequence>
<dbReference type="OrthoDB" id="428766at2759"/>
<protein>
    <submittedName>
        <fullName evidence="2">Uncharacterized protein</fullName>
    </submittedName>
</protein>
<name>A0A813I259_POLGL</name>
<keyword evidence="3" id="KW-1185">Reference proteome</keyword>
<feature type="non-terminal residue" evidence="2">
    <location>
        <position position="102"/>
    </location>
</feature>
<reference evidence="2" key="1">
    <citation type="submission" date="2021-02" db="EMBL/GenBank/DDBJ databases">
        <authorList>
            <person name="Dougan E. K."/>
            <person name="Rhodes N."/>
            <person name="Thang M."/>
            <person name="Chan C."/>
        </authorList>
    </citation>
    <scope>NUCLEOTIDE SEQUENCE</scope>
</reference>
<evidence type="ECO:0000313" key="3">
    <source>
        <dbReference type="Proteomes" id="UP000654075"/>
    </source>
</evidence>
<feature type="compositionally biased region" description="Acidic residues" evidence="1">
    <location>
        <begin position="45"/>
        <end position="58"/>
    </location>
</feature>
<dbReference type="AlphaFoldDB" id="A0A813I259"/>
<feature type="compositionally biased region" description="Acidic residues" evidence="1">
    <location>
        <begin position="75"/>
        <end position="87"/>
    </location>
</feature>
<accession>A0A813I259</accession>